<dbReference type="Proteomes" id="UP000024635">
    <property type="component" value="Unassembled WGS sequence"/>
</dbReference>
<dbReference type="InterPro" id="IPR045851">
    <property type="entry name" value="AMP-bd_C_sf"/>
</dbReference>
<protein>
    <recommendedName>
        <fullName evidence="6">Malonyl-CoA synthase</fullName>
    </recommendedName>
</protein>
<evidence type="ECO:0000313" key="5">
    <source>
        <dbReference type="Proteomes" id="UP000024635"/>
    </source>
</evidence>
<evidence type="ECO:0008006" key="6">
    <source>
        <dbReference type="Google" id="ProtNLM"/>
    </source>
</evidence>
<keyword evidence="5" id="KW-1185">Reference proteome</keyword>
<dbReference type="GO" id="GO:0006631">
    <property type="term" value="P:fatty acid metabolic process"/>
    <property type="evidence" value="ECO:0007669"/>
    <property type="project" value="TreeGrafter"/>
</dbReference>
<feature type="domain" description="AMP-dependent synthetase/ligase" evidence="2">
    <location>
        <begin position="120"/>
        <end position="411"/>
    </location>
</feature>
<dbReference type="Gene3D" id="3.40.50.12780">
    <property type="entry name" value="N-terminal domain of ligase-like"/>
    <property type="match status" value="1"/>
</dbReference>
<dbReference type="Pfam" id="PF00501">
    <property type="entry name" value="AMP-binding"/>
    <property type="match status" value="1"/>
</dbReference>
<feature type="domain" description="AMP-binding enzyme C-terminal" evidence="3">
    <location>
        <begin position="462"/>
        <end position="540"/>
    </location>
</feature>
<name>A0A016VYP0_9BILA</name>
<comment type="caution">
    <text evidence="4">The sequence shown here is derived from an EMBL/GenBank/DDBJ whole genome shotgun (WGS) entry which is preliminary data.</text>
</comment>
<gene>
    <name evidence="4" type="primary">Acey_s0003.g1287</name>
    <name evidence="4" type="ORF">Y032_0003g1287</name>
</gene>
<dbReference type="GO" id="GO:0031956">
    <property type="term" value="F:medium-chain fatty acid-CoA ligase activity"/>
    <property type="evidence" value="ECO:0007669"/>
    <property type="project" value="TreeGrafter"/>
</dbReference>
<dbReference type="AlphaFoldDB" id="A0A016VYP0"/>
<dbReference type="PROSITE" id="PS00455">
    <property type="entry name" value="AMP_BINDING"/>
    <property type="match status" value="1"/>
</dbReference>
<evidence type="ECO:0000313" key="4">
    <source>
        <dbReference type="EMBL" id="EYC31888.1"/>
    </source>
</evidence>
<organism evidence="4 5">
    <name type="scientific">Ancylostoma ceylanicum</name>
    <dbReference type="NCBI Taxonomy" id="53326"/>
    <lineage>
        <taxon>Eukaryota</taxon>
        <taxon>Metazoa</taxon>
        <taxon>Ecdysozoa</taxon>
        <taxon>Nematoda</taxon>
        <taxon>Chromadorea</taxon>
        <taxon>Rhabditida</taxon>
        <taxon>Rhabditina</taxon>
        <taxon>Rhabditomorpha</taxon>
        <taxon>Strongyloidea</taxon>
        <taxon>Ancylostomatidae</taxon>
        <taxon>Ancylostomatinae</taxon>
        <taxon>Ancylostoma</taxon>
    </lineage>
</organism>
<dbReference type="OrthoDB" id="2962993at2759"/>
<dbReference type="CDD" id="cd05941">
    <property type="entry name" value="MCS"/>
    <property type="match status" value="1"/>
</dbReference>
<dbReference type="STRING" id="53326.A0A016VYP0"/>
<dbReference type="InterPro" id="IPR025110">
    <property type="entry name" value="AMP-bd_C"/>
</dbReference>
<evidence type="ECO:0000256" key="1">
    <source>
        <dbReference type="ARBA" id="ARBA00006432"/>
    </source>
</evidence>
<dbReference type="PANTHER" id="PTHR43201:SF8">
    <property type="entry name" value="ACYL-COA SYNTHETASE FAMILY MEMBER 3"/>
    <property type="match status" value="1"/>
</dbReference>
<dbReference type="InterPro" id="IPR020845">
    <property type="entry name" value="AMP-binding_CS"/>
</dbReference>
<dbReference type="Pfam" id="PF13193">
    <property type="entry name" value="AMP-binding_C"/>
    <property type="match status" value="1"/>
</dbReference>
<reference evidence="5" key="1">
    <citation type="journal article" date="2015" name="Nat. Genet.">
        <title>The genome and transcriptome of the zoonotic hookworm Ancylostoma ceylanicum identify infection-specific gene families.</title>
        <authorList>
            <person name="Schwarz E.M."/>
            <person name="Hu Y."/>
            <person name="Antoshechkin I."/>
            <person name="Miller M.M."/>
            <person name="Sternberg P.W."/>
            <person name="Aroian R.V."/>
        </authorList>
    </citation>
    <scope>NUCLEOTIDE SEQUENCE</scope>
    <source>
        <strain evidence="5">HY135</strain>
    </source>
</reference>
<dbReference type="PANTHER" id="PTHR43201">
    <property type="entry name" value="ACYL-COA SYNTHETASE"/>
    <property type="match status" value="1"/>
</dbReference>
<dbReference type="SUPFAM" id="SSF56801">
    <property type="entry name" value="Acetyl-CoA synthetase-like"/>
    <property type="match status" value="1"/>
</dbReference>
<sequence length="558" mass="62883">MYLRRGTCLWKTWMRGIASKEEHFAVRAGLHKDPRKTLFVYDDKIVSYGEFLQWTGRYASLLNGKYNISVSSELVRPALSDLVRVAVSDLVLRTSELVRQRKPAAMPTFVNFASYPCTFQKGDRVLCRTSKTLDSVALYMACLQLGAIYIPVNPSYTRSETDHYVKDSTPKLMVTCDEEKDKIFQDCIANVQHERTLSKESQTAAAVLDVENVESSDVACVCYTSGTTGLPKGAMLTHGSLSSNAEALIQAWRFTENDKLLHMLPFYHVHGMFIALSCSLFSHSTVLWRERFSVEDCLKWLPSTTVMMGVPTYYSRLLSTPEFTRDLLPHVRLFVSGSAPLSNPVWEEFKTRTGHAILERYGMTEAQVICSNPYDDRRPGCVGMPIGDTKLRINKEGGIEIQSSSLFSGYWKNPAKTAQEFTQDKYFITGDIGAIDEDGFLRILGRGKDLVITGGFNVYPKEIEDCIDRLPDVSESAIIGVPHKDLGEAPVAVVSIDSAQPFDEEKMERDIIKALTEVLVKYKVPKRVVFLPKLPRNSMAKIQKNVLREQYKHLCDVK</sequence>
<evidence type="ECO:0000259" key="3">
    <source>
        <dbReference type="Pfam" id="PF13193"/>
    </source>
</evidence>
<proteinExistence type="inferred from homology"/>
<dbReference type="InterPro" id="IPR000873">
    <property type="entry name" value="AMP-dep_synth/lig_dom"/>
</dbReference>
<evidence type="ECO:0000259" key="2">
    <source>
        <dbReference type="Pfam" id="PF00501"/>
    </source>
</evidence>
<dbReference type="Gene3D" id="3.30.300.30">
    <property type="match status" value="1"/>
</dbReference>
<comment type="similarity">
    <text evidence="1">Belongs to the ATP-dependent AMP-binding enzyme family.</text>
</comment>
<dbReference type="InterPro" id="IPR042099">
    <property type="entry name" value="ANL_N_sf"/>
</dbReference>
<accession>A0A016VYP0</accession>
<dbReference type="EMBL" id="JARK01001339">
    <property type="protein sequence ID" value="EYC31888.1"/>
    <property type="molecule type" value="Genomic_DNA"/>
</dbReference>